<comment type="caution">
    <text evidence="5">The sequence shown here is derived from an EMBL/GenBank/DDBJ whole genome shotgun (WGS) entry which is preliminary data.</text>
</comment>
<keyword evidence="2" id="KW-0680">Restriction system</keyword>
<dbReference type="CDD" id="cd16961">
    <property type="entry name" value="RMtype1_S_TRD-CR_like"/>
    <property type="match status" value="1"/>
</dbReference>
<accession>A0A5D6V9N3</accession>
<dbReference type="RefSeq" id="WP_149069918.1">
    <property type="nucleotide sequence ID" value="NZ_VTHL01000003.1"/>
</dbReference>
<protein>
    <recommendedName>
        <fullName evidence="4">Type I restriction modification DNA specificity domain-containing protein</fullName>
    </recommendedName>
</protein>
<evidence type="ECO:0000259" key="4">
    <source>
        <dbReference type="Pfam" id="PF01420"/>
    </source>
</evidence>
<dbReference type="PANTHER" id="PTHR43140">
    <property type="entry name" value="TYPE-1 RESTRICTION ENZYME ECOKI SPECIFICITY PROTEIN"/>
    <property type="match status" value="1"/>
</dbReference>
<gene>
    <name evidence="5" type="ORF">FY528_05160</name>
</gene>
<proteinExistence type="inferred from homology"/>
<dbReference type="InterPro" id="IPR044946">
    <property type="entry name" value="Restrct_endonuc_typeI_TRD_sf"/>
</dbReference>
<keyword evidence="6" id="KW-1185">Reference proteome</keyword>
<dbReference type="GO" id="GO:0003677">
    <property type="term" value="F:DNA binding"/>
    <property type="evidence" value="ECO:0007669"/>
    <property type="project" value="UniProtKB-KW"/>
</dbReference>
<dbReference type="Gene3D" id="1.10.287.1120">
    <property type="entry name" value="Bipartite methylase S protein"/>
    <property type="match status" value="1"/>
</dbReference>
<comment type="similarity">
    <text evidence="1">Belongs to the type-I restriction system S methylase family.</text>
</comment>
<evidence type="ECO:0000256" key="3">
    <source>
        <dbReference type="ARBA" id="ARBA00023125"/>
    </source>
</evidence>
<dbReference type="GO" id="GO:0009307">
    <property type="term" value="P:DNA restriction-modification system"/>
    <property type="evidence" value="ECO:0007669"/>
    <property type="project" value="UniProtKB-KW"/>
</dbReference>
<sequence>MKLERYEEYKDSKVGWLGQVPSSWEVRRNKNVFYEASQLSEDGSETLLTVSHITGVTPRSEKNVNMFMAETMQGYKVCKLGDLVINTMWAWMGALGVVRHHGICSPAYGVYRPIKGVPYVPRYFDYLFRTPNFITEMTRSSKGIVSSRLRLYPKDFYQLQTVVPSLQEQQAIVEYLDKRVLVFDKTAALLERKISKFLELRNALVLEAVCRGIAPNAPRKPSGVAWLGDIPSHWEVRRLKDVCSIVNGATPKSGVAQFWDGDVTWITPADFGKERFVVESSKKLTNEGLKSCGTTLVPPGSLVISSRAPIGSVAIVGVELCTNQGCKALVPSRRIHNIFLYNFLLTQSETLNALGNGTLFKELSTGVLSGFKIPFPPHAEQVEIAAFLEQKTQKIDSIVTNLKAQIEMLKELRKTLINEVVTGKLKVTE</sequence>
<dbReference type="Pfam" id="PF01420">
    <property type="entry name" value="Methylase_S"/>
    <property type="match status" value="1"/>
</dbReference>
<dbReference type="SUPFAM" id="SSF116734">
    <property type="entry name" value="DNA methylase specificity domain"/>
    <property type="match status" value="2"/>
</dbReference>
<evidence type="ECO:0000313" key="5">
    <source>
        <dbReference type="EMBL" id="TYZ12681.1"/>
    </source>
</evidence>
<dbReference type="AlphaFoldDB" id="A0A5D6V9N3"/>
<dbReference type="InterPro" id="IPR051212">
    <property type="entry name" value="Type-I_RE_S_subunit"/>
</dbReference>
<evidence type="ECO:0000256" key="1">
    <source>
        <dbReference type="ARBA" id="ARBA00010923"/>
    </source>
</evidence>
<dbReference type="InterPro" id="IPR000055">
    <property type="entry name" value="Restrct_endonuc_typeI_TRD"/>
</dbReference>
<evidence type="ECO:0000313" key="6">
    <source>
        <dbReference type="Proteomes" id="UP000322791"/>
    </source>
</evidence>
<dbReference type="EMBL" id="VTHL01000003">
    <property type="protein sequence ID" value="TYZ12681.1"/>
    <property type="molecule type" value="Genomic_DNA"/>
</dbReference>
<organism evidence="5 6">
    <name type="scientific">Hymenobacter lutimineralis</name>
    <dbReference type="NCBI Taxonomy" id="2606448"/>
    <lineage>
        <taxon>Bacteria</taxon>
        <taxon>Pseudomonadati</taxon>
        <taxon>Bacteroidota</taxon>
        <taxon>Cytophagia</taxon>
        <taxon>Cytophagales</taxon>
        <taxon>Hymenobacteraceae</taxon>
        <taxon>Hymenobacter</taxon>
    </lineage>
</organism>
<feature type="domain" description="Type I restriction modification DNA specificity" evidence="4">
    <location>
        <begin position="231"/>
        <end position="407"/>
    </location>
</feature>
<evidence type="ECO:0000256" key="2">
    <source>
        <dbReference type="ARBA" id="ARBA00022747"/>
    </source>
</evidence>
<reference evidence="5 6" key="1">
    <citation type="submission" date="2019-08" db="EMBL/GenBank/DDBJ databases">
        <authorList>
            <person name="Seo M.-J."/>
        </authorList>
    </citation>
    <scope>NUCLEOTIDE SEQUENCE [LARGE SCALE GENOMIC DNA]</scope>
    <source>
        <strain evidence="5 6">KIGAM108</strain>
    </source>
</reference>
<keyword evidence="3" id="KW-0238">DNA-binding</keyword>
<dbReference type="Proteomes" id="UP000322791">
    <property type="component" value="Unassembled WGS sequence"/>
</dbReference>
<dbReference type="Gene3D" id="3.90.220.20">
    <property type="entry name" value="DNA methylase specificity domains"/>
    <property type="match status" value="2"/>
</dbReference>
<name>A0A5D6V9N3_9BACT</name>
<dbReference type="CDD" id="cd17279">
    <property type="entry name" value="RMtype1_S_BmuCF2ORF3362P_TRD1-CR1_like"/>
    <property type="match status" value="1"/>
</dbReference>
<dbReference type="PANTHER" id="PTHR43140:SF1">
    <property type="entry name" value="TYPE I RESTRICTION ENZYME ECOKI SPECIFICITY SUBUNIT"/>
    <property type="match status" value="1"/>
</dbReference>